<dbReference type="Gene3D" id="1.10.10.10">
    <property type="entry name" value="Winged helix-like DNA-binding domain superfamily/Winged helix DNA-binding domain"/>
    <property type="match status" value="1"/>
</dbReference>
<organism evidence="6 7">
    <name type="scientific">Rhodococcoides kroppenstedtii</name>
    <dbReference type="NCBI Taxonomy" id="293050"/>
    <lineage>
        <taxon>Bacteria</taxon>
        <taxon>Bacillati</taxon>
        <taxon>Actinomycetota</taxon>
        <taxon>Actinomycetes</taxon>
        <taxon>Mycobacteriales</taxon>
        <taxon>Nocardiaceae</taxon>
        <taxon>Rhodococcoides</taxon>
    </lineage>
</organism>
<dbReference type="InterPro" id="IPR029016">
    <property type="entry name" value="GAF-like_dom_sf"/>
</dbReference>
<gene>
    <name evidence="6" type="ORF">SAMN05444374_103191</name>
</gene>
<accession>A0A1I0T1X2</accession>
<evidence type="ECO:0000313" key="7">
    <source>
        <dbReference type="Proteomes" id="UP000182054"/>
    </source>
</evidence>
<dbReference type="RefSeq" id="WP_074921824.1">
    <property type="nucleotide sequence ID" value="NZ_FOJN01000003.1"/>
</dbReference>
<keyword evidence="4" id="KW-0804">Transcription</keyword>
<sequence>MTTRDGYAVADLRIAAVVRDIARLGDGDDHLAELLDRSARDIRISIAGAAHCGITIAVDGATFTAAASDPAVEPITTEQFTVGHGPCLHAAKTGHGVEADCHEVDPRWPRFGAAARAVGVRSMLCAPVRVDDAAVGSLTLFFRDTDLLTATDEQALELLADAVGDALSRHRRLRTLEATIAGLREAIDHRAPIEQAKGILMALHSIDADAAFAALSTESQRTNRKLRTVAAEFVHAVSTAAPIPGLLADAPADPLHR</sequence>
<dbReference type="PIRSF" id="PIRSF036625">
    <property type="entry name" value="GAF_ANTAR"/>
    <property type="match status" value="1"/>
</dbReference>
<dbReference type="EMBL" id="FOJN01000003">
    <property type="protein sequence ID" value="SFA45026.1"/>
    <property type="molecule type" value="Genomic_DNA"/>
</dbReference>
<dbReference type="GO" id="GO:0016301">
    <property type="term" value="F:kinase activity"/>
    <property type="evidence" value="ECO:0007669"/>
    <property type="project" value="UniProtKB-KW"/>
</dbReference>
<evidence type="ECO:0000256" key="1">
    <source>
        <dbReference type="ARBA" id="ARBA00022679"/>
    </source>
</evidence>
<dbReference type="Gene3D" id="3.30.450.40">
    <property type="match status" value="1"/>
</dbReference>
<proteinExistence type="predicted"/>
<evidence type="ECO:0000256" key="4">
    <source>
        <dbReference type="ARBA" id="ARBA00023163"/>
    </source>
</evidence>
<evidence type="ECO:0000313" key="6">
    <source>
        <dbReference type="EMBL" id="SFA45026.1"/>
    </source>
</evidence>
<dbReference type="AlphaFoldDB" id="A0A1I0T1X2"/>
<dbReference type="InterPro" id="IPR005561">
    <property type="entry name" value="ANTAR"/>
</dbReference>
<dbReference type="InterPro" id="IPR003018">
    <property type="entry name" value="GAF"/>
</dbReference>
<reference evidence="6 7" key="1">
    <citation type="submission" date="2016-10" db="EMBL/GenBank/DDBJ databases">
        <authorList>
            <person name="de Groot N.N."/>
        </authorList>
    </citation>
    <scope>NUCLEOTIDE SEQUENCE [LARGE SCALE GENOMIC DNA]</scope>
    <source>
        <strain evidence="6 7">DSM 44908</strain>
    </source>
</reference>
<dbReference type="SMART" id="SM00065">
    <property type="entry name" value="GAF"/>
    <property type="match status" value="1"/>
</dbReference>
<dbReference type="SUPFAM" id="SSF52172">
    <property type="entry name" value="CheY-like"/>
    <property type="match status" value="1"/>
</dbReference>
<dbReference type="SUPFAM" id="SSF55781">
    <property type="entry name" value="GAF domain-like"/>
    <property type="match status" value="1"/>
</dbReference>
<dbReference type="SMART" id="SM01012">
    <property type="entry name" value="ANTAR"/>
    <property type="match status" value="1"/>
</dbReference>
<dbReference type="InterPro" id="IPR011006">
    <property type="entry name" value="CheY-like_superfamily"/>
</dbReference>
<feature type="domain" description="ANTAR" evidence="5">
    <location>
        <begin position="173"/>
        <end position="234"/>
    </location>
</feature>
<keyword evidence="2" id="KW-0418">Kinase</keyword>
<dbReference type="GeneID" id="85485045"/>
<dbReference type="InterPro" id="IPR012074">
    <property type="entry name" value="GAF_ANTAR"/>
</dbReference>
<evidence type="ECO:0000256" key="2">
    <source>
        <dbReference type="ARBA" id="ARBA00022777"/>
    </source>
</evidence>
<keyword evidence="3" id="KW-0805">Transcription regulation</keyword>
<protein>
    <submittedName>
        <fullName evidence="6">GAF domain-containing protein</fullName>
    </submittedName>
</protein>
<dbReference type="Pfam" id="PF13185">
    <property type="entry name" value="GAF_2"/>
    <property type="match status" value="1"/>
</dbReference>
<dbReference type="Pfam" id="PF03861">
    <property type="entry name" value="ANTAR"/>
    <property type="match status" value="1"/>
</dbReference>
<evidence type="ECO:0000256" key="3">
    <source>
        <dbReference type="ARBA" id="ARBA00023015"/>
    </source>
</evidence>
<dbReference type="OrthoDB" id="4929862at2"/>
<evidence type="ECO:0000259" key="5">
    <source>
        <dbReference type="PROSITE" id="PS50921"/>
    </source>
</evidence>
<dbReference type="InterPro" id="IPR036388">
    <property type="entry name" value="WH-like_DNA-bd_sf"/>
</dbReference>
<keyword evidence="1" id="KW-0808">Transferase</keyword>
<name>A0A1I0T1X2_9NOCA</name>
<dbReference type="PROSITE" id="PS50921">
    <property type="entry name" value="ANTAR"/>
    <property type="match status" value="1"/>
</dbReference>
<dbReference type="GO" id="GO:0003723">
    <property type="term" value="F:RNA binding"/>
    <property type="evidence" value="ECO:0007669"/>
    <property type="project" value="InterPro"/>
</dbReference>
<dbReference type="Proteomes" id="UP000182054">
    <property type="component" value="Unassembled WGS sequence"/>
</dbReference>